<keyword evidence="3" id="KW-1185">Reference proteome</keyword>
<reference evidence="2" key="1">
    <citation type="submission" date="2022-03" db="EMBL/GenBank/DDBJ databases">
        <authorList>
            <person name="Brunel B."/>
        </authorList>
    </citation>
    <scope>NUCLEOTIDE SEQUENCE</scope>
    <source>
        <strain evidence="2">STM4922sample</strain>
    </source>
</reference>
<comment type="caution">
    <text evidence="2">The sequence shown here is derived from an EMBL/GenBank/DDBJ whole genome shotgun (WGS) entry which is preliminary data.</text>
</comment>
<evidence type="ECO:0000313" key="3">
    <source>
        <dbReference type="Proteomes" id="UP001152604"/>
    </source>
</evidence>
<name>A0ABN8JC03_9HYPH</name>
<accession>A0ABN8JC03</accession>
<dbReference type="Proteomes" id="UP001152604">
    <property type="component" value="Unassembled WGS sequence"/>
</dbReference>
<evidence type="ECO:0000313" key="2">
    <source>
        <dbReference type="EMBL" id="CAH2395628.1"/>
    </source>
</evidence>
<gene>
    <name evidence="2" type="ORF">MES4922_130054</name>
</gene>
<protein>
    <submittedName>
        <fullName evidence="2">Uncharacterized protein</fullName>
    </submittedName>
</protein>
<evidence type="ECO:0000256" key="1">
    <source>
        <dbReference type="SAM" id="MobiDB-lite"/>
    </source>
</evidence>
<dbReference type="EMBL" id="CAKXZS010000005">
    <property type="protein sequence ID" value="CAH2395628.1"/>
    <property type="molecule type" value="Genomic_DNA"/>
</dbReference>
<proteinExistence type="predicted"/>
<feature type="region of interest" description="Disordered" evidence="1">
    <location>
        <begin position="40"/>
        <end position="64"/>
    </location>
</feature>
<organism evidence="2 3">
    <name type="scientific">Mesorhizobium ventifaucium</name>
    <dbReference type="NCBI Taxonomy" id="666020"/>
    <lineage>
        <taxon>Bacteria</taxon>
        <taxon>Pseudomonadati</taxon>
        <taxon>Pseudomonadota</taxon>
        <taxon>Alphaproteobacteria</taxon>
        <taxon>Hyphomicrobiales</taxon>
        <taxon>Phyllobacteriaceae</taxon>
        <taxon>Mesorhizobium</taxon>
    </lineage>
</organism>
<sequence length="64" mass="7457">MPAPFERRTLRRRSQNDAMTWERITRLANDWLPKPRIPPGHYGKCALSERGETTRSMCGESALR</sequence>